<keyword evidence="4" id="KW-1185">Reference proteome</keyword>
<feature type="domain" description="ABC transporter substrate-binding protein PnrA-like" evidence="2">
    <location>
        <begin position="29"/>
        <end position="228"/>
    </location>
</feature>
<dbReference type="EMBL" id="JACHGJ010000001">
    <property type="protein sequence ID" value="MBB6478709.1"/>
    <property type="molecule type" value="Genomic_DNA"/>
</dbReference>
<dbReference type="PROSITE" id="PS51257">
    <property type="entry name" value="PROKAR_LIPOPROTEIN"/>
    <property type="match status" value="1"/>
</dbReference>
<evidence type="ECO:0000256" key="1">
    <source>
        <dbReference type="ARBA" id="ARBA00022729"/>
    </source>
</evidence>
<dbReference type="Gene3D" id="3.40.50.2300">
    <property type="match status" value="2"/>
</dbReference>
<proteinExistence type="predicted"/>
<comment type="caution">
    <text evidence="3">The sequence shown here is derived from an EMBL/GenBank/DDBJ whole genome shotgun (WGS) entry which is preliminary data.</text>
</comment>
<gene>
    <name evidence="3" type="ORF">HNR50_000342</name>
</gene>
<reference evidence="3 4" key="1">
    <citation type="submission" date="2020-08" db="EMBL/GenBank/DDBJ databases">
        <title>Genomic Encyclopedia of Type Strains, Phase IV (KMG-IV): sequencing the most valuable type-strain genomes for metagenomic binning, comparative biology and taxonomic classification.</title>
        <authorList>
            <person name="Goeker M."/>
        </authorList>
    </citation>
    <scope>NUCLEOTIDE SEQUENCE [LARGE SCALE GENOMIC DNA]</scope>
    <source>
        <strain evidence="3 4">DSM 2461</strain>
    </source>
</reference>
<organism evidence="3 4">
    <name type="scientific">Spirochaeta isovalerica</name>
    <dbReference type="NCBI Taxonomy" id="150"/>
    <lineage>
        <taxon>Bacteria</taxon>
        <taxon>Pseudomonadati</taxon>
        <taxon>Spirochaetota</taxon>
        <taxon>Spirochaetia</taxon>
        <taxon>Spirochaetales</taxon>
        <taxon>Spirochaetaceae</taxon>
        <taxon>Spirochaeta</taxon>
    </lineage>
</organism>
<dbReference type="Pfam" id="PF02608">
    <property type="entry name" value="Bmp"/>
    <property type="match status" value="1"/>
</dbReference>
<dbReference type="RefSeq" id="WP_184742801.1">
    <property type="nucleotide sequence ID" value="NZ_JACHGJ010000001.1"/>
</dbReference>
<keyword evidence="3" id="KW-0449">Lipoprotein</keyword>
<dbReference type="InterPro" id="IPR003760">
    <property type="entry name" value="PnrA-like"/>
</dbReference>
<dbReference type="Proteomes" id="UP000587760">
    <property type="component" value="Unassembled WGS sequence"/>
</dbReference>
<evidence type="ECO:0000259" key="2">
    <source>
        <dbReference type="Pfam" id="PF02608"/>
    </source>
</evidence>
<dbReference type="GO" id="GO:0005886">
    <property type="term" value="C:plasma membrane"/>
    <property type="evidence" value="ECO:0007669"/>
    <property type="project" value="InterPro"/>
</dbReference>
<sequence>MKKTIPLFFSLFLFISCGQIKSVVIVDTWWDEAYSGLANLKKEAFWAGLKAFQPVSVIEMDSEESAYNFLNSLMEKQNELTVILSPVFNSYTKNWVFDEKKINYIILNGFYDDPADNVIAVYSSREEVYREAGMKAARYSESHSNCSVAAVFYNGTEARRSERDSFIQGFNEAGVSGKLLVSDQQTYAGGEKLKSFISSAPEKDVGLFFFSASSLNPFCFEQAQTLSIPISGENLNSSGLHSELIEFSIDDDMVRIVKTALKMGLDGEVENDLPVFPLLKEKGIHF</sequence>
<accession>A0A841R6U9</accession>
<protein>
    <submittedName>
        <fullName evidence="3">Basic membrane lipoprotein Med (Substrate-binding protein (PBP1-ABC) superfamily)</fullName>
    </submittedName>
</protein>
<name>A0A841R6U9_9SPIO</name>
<evidence type="ECO:0000313" key="3">
    <source>
        <dbReference type="EMBL" id="MBB6478709.1"/>
    </source>
</evidence>
<dbReference type="AlphaFoldDB" id="A0A841R6U9"/>
<keyword evidence="1" id="KW-0732">Signal</keyword>
<evidence type="ECO:0000313" key="4">
    <source>
        <dbReference type="Proteomes" id="UP000587760"/>
    </source>
</evidence>